<keyword evidence="2" id="KW-1185">Reference proteome</keyword>
<accession>A0A1J1GU12</accession>
<dbReference type="RefSeq" id="XP_028528812.1">
    <property type="nucleotide sequence ID" value="XM_028672240.1"/>
</dbReference>
<evidence type="ECO:0000313" key="1">
    <source>
        <dbReference type="EMBL" id="CRG96004.1"/>
    </source>
</evidence>
<evidence type="ECO:0000313" key="2">
    <source>
        <dbReference type="Proteomes" id="UP000220797"/>
    </source>
</evidence>
<organism evidence="1 2">
    <name type="scientific">Plasmodium gallinaceum</name>
    <dbReference type="NCBI Taxonomy" id="5849"/>
    <lineage>
        <taxon>Eukaryota</taxon>
        <taxon>Sar</taxon>
        <taxon>Alveolata</taxon>
        <taxon>Apicomplexa</taxon>
        <taxon>Aconoidasida</taxon>
        <taxon>Haemosporida</taxon>
        <taxon>Plasmodiidae</taxon>
        <taxon>Plasmodium</taxon>
        <taxon>Plasmodium (Haemamoeba)</taxon>
    </lineage>
</organism>
<feature type="non-terminal residue" evidence="1">
    <location>
        <position position="1"/>
    </location>
</feature>
<reference evidence="1" key="1">
    <citation type="submission" date="2015-04" db="EMBL/GenBank/DDBJ databases">
        <authorList>
            <consortium name="Pathogen Informatics"/>
        </authorList>
    </citation>
    <scope>NUCLEOTIDE SEQUENCE [LARGE SCALE GENOMIC DNA]</scope>
    <source>
        <strain evidence="1">8A</strain>
    </source>
</reference>
<gene>
    <name evidence="1" type="ORF">PGAL8A_00321700</name>
</gene>
<dbReference type="Proteomes" id="UP000220797">
    <property type="component" value="Unassembled WGS sequence"/>
</dbReference>
<sequence length="159" mass="19144">EGNTEGKKPTNAEGCLKECPLDNEKNKSMDPDLYKNPYKYWLMFKVPKFWDRYENETSGMDPIWKVKKWNAEFIKISNKKFNDLYSIIRRDIPDKEKKEKTDSFMNEFDSEFEKFLFKCKQEMGDNKTESESKKEQGKIKKENNKSNTLKFLFCRFDNH</sequence>
<proteinExistence type="predicted"/>
<dbReference type="VEuPathDB" id="PlasmoDB:PGAL8A_00321700"/>
<dbReference type="AlphaFoldDB" id="A0A1J1GU12"/>
<protein>
    <submittedName>
        <fullName evidence="1">Fam-g protein</fullName>
    </submittedName>
</protein>
<dbReference type="EMBL" id="CVMV01000048">
    <property type="protein sequence ID" value="CRG96004.1"/>
    <property type="molecule type" value="Genomic_DNA"/>
</dbReference>
<comment type="caution">
    <text evidence="1">The sequence shown here is derived from an EMBL/GenBank/DDBJ whole genome shotgun (WGS) entry which is preliminary data.</text>
</comment>
<name>A0A1J1GU12_PLAGA</name>
<dbReference type="GeneID" id="39731750"/>